<dbReference type="RefSeq" id="WP_111954836.1">
    <property type="nucleotide sequence ID" value="NZ_CP036313.1"/>
</dbReference>
<keyword evidence="4" id="KW-1185">Reference proteome</keyword>
<dbReference type="EMBL" id="QLNI01000010">
    <property type="protein sequence ID" value="RAM02829.1"/>
    <property type="molecule type" value="Genomic_DNA"/>
</dbReference>
<evidence type="ECO:0000313" key="4">
    <source>
        <dbReference type="Proteomes" id="UP000293902"/>
    </source>
</evidence>
<accession>A0A328FER9</accession>
<dbReference type="OrthoDB" id="127107at2"/>
<protein>
    <submittedName>
        <fullName evidence="2">Uncharacterized protein</fullName>
    </submittedName>
</protein>
<dbReference type="Proteomes" id="UP000248798">
    <property type="component" value="Unassembled WGS sequence"/>
</dbReference>
<evidence type="ECO:0000313" key="3">
    <source>
        <dbReference type="Proteomes" id="UP000248798"/>
    </source>
</evidence>
<dbReference type="Proteomes" id="UP000293902">
    <property type="component" value="Chromosome"/>
</dbReference>
<sequence>MKIAFAEHHFEGERVIRTSPVLSNRVSSEWYSRPHLYTGRALTADTLISNTKHHLRHLQLAGRHVSRGVIQGLTLSHYQRQFADQEGTHHTEQWLRLSAGQGITPWGEDVTLPETSDIFMNNVAVWESENAPRGAGIFLLQPIEILDEIVSDTENQCQWDENQDPFDDEQIVDGCRMVFMPWPTGLLGSIPPVEDPQLRNRLVYQIFDFEYAHPDTLFPWEQVGVPLGLAYITEDTGQIMFIDQQAVVRQGGAPLSTRPLLSLNGTPFLWESRIQQFVGHLADIRQTTDELPPAHTLFETLPPVGVLPKQALNFDNMRSDFFPSQFIIEASPIPEEQLEVAMNASAGLVPFDLNMPEKIKLLVPVPQSVYQPDLLKTETPDPVFLETLRKLIGEIRLWIANRTWLRGMANRVIGGIDQAQVPEFGADTDAIPDETVFPVFPDHDDTLTEFGSAAVNAVSNLRTWIRKNAPGVPGSVLNPLVPTNDDPPGFREEFQGLENFIADLKEKITKTEDLLNSGYVKSETEMYRLRRLLKGNIKASRMATSPAMASIVGDQQSIPTLDDVEQYFNSAITTEKTLDITPEELAPEALSGTTENEKIDNALSIIKKRESGQDISTDELMTATRTLASVTASRYGDANKTIAMLAETQKTTGSIYSVKKDLYYAAAATPEVVFKYKQPVIIPQKMAVRDKPVIERVYESPAMEVKSNAVNTKSAIFDLLAQVPLEIDEEVSVTDSKTAIIARSQYDAYIKGLTESEQVILDNRSRLSEDFASIHVVPLTDDEKKYLADQKPAISSEKLQTYFSNLAANNKKNMRSVKDPLLSKNIREGMFDPDPADGDEANYFSTGVTALEHGLNAMRLIEKRLKDYKKAVNQCGTVLLNLQTNARLWKDKLGEIDDKLVVLRHDALVTRSLYEEEQARLTAVNEQRQAILATYVTSLIFVRPRLVETRLDVPSIPLAAEYVNPVPACLARDYEAVGELDDMLDVFREIPITWLTEAKGLVRQVNTVPGVAELMTQAAARTARIVAQAPAQTVSHKVYNTHAFGQAAWKIIAANQQVKQVVAKEKVVPDTVKLNTMTWLDLVYQAENKVSLADLIEKGRGFSKLARRAATVMENLEDVAVCLYHLVDGMEPVIKLQWANLISIYDKPVDLQKLETLPSFDKIDIFLRKDLQNMVDWLFSQVDTDIAQARQTMNDLVRVCILLAGHAPVSTIIKGYVNEPSAGKVGDVIDVAVNQGIVKIGMTATVMTQQSVVVQGIVADVGAGAARIKVTQTKDGKPDFSIDQGAQIKFIPETSATQMNWMLKSMK</sequence>
<organism evidence="2 3">
    <name type="scientific">Desulfobacter hydrogenophilus</name>
    <dbReference type="NCBI Taxonomy" id="2291"/>
    <lineage>
        <taxon>Bacteria</taxon>
        <taxon>Pseudomonadati</taxon>
        <taxon>Thermodesulfobacteriota</taxon>
        <taxon>Desulfobacteria</taxon>
        <taxon>Desulfobacterales</taxon>
        <taxon>Desulfobacteraceae</taxon>
        <taxon>Desulfobacter</taxon>
    </lineage>
</organism>
<dbReference type="EMBL" id="CP036313">
    <property type="protein sequence ID" value="QBH14241.1"/>
    <property type="molecule type" value="Genomic_DNA"/>
</dbReference>
<name>A0A328FER9_9BACT</name>
<evidence type="ECO:0000313" key="2">
    <source>
        <dbReference type="EMBL" id="RAM02829.1"/>
    </source>
</evidence>
<reference evidence="2 3" key="1">
    <citation type="submission" date="2018-06" db="EMBL/GenBank/DDBJ databases">
        <title>Complete Genome Sequence of Desulfobacter hydrogenophilus (DSM3380).</title>
        <authorList>
            <person name="Marietou A."/>
            <person name="Schreiber L."/>
            <person name="Marshall I."/>
            <person name="Jorgensen B."/>
        </authorList>
    </citation>
    <scope>NUCLEOTIDE SEQUENCE [LARGE SCALE GENOMIC DNA]</scope>
    <source>
        <strain evidence="2 3">DSM 3380</strain>
    </source>
</reference>
<proteinExistence type="predicted"/>
<evidence type="ECO:0000313" key="1">
    <source>
        <dbReference type="EMBL" id="QBH14241.1"/>
    </source>
</evidence>
<gene>
    <name evidence="2" type="ORF">DO021_06300</name>
    <name evidence="1" type="ORF">EYB58_15760</name>
</gene>
<reference evidence="1 4" key="2">
    <citation type="submission" date="2019-02" db="EMBL/GenBank/DDBJ databases">
        <title>Complete genome sequence of Desulfobacter hydrogenophilus AcRS1.</title>
        <authorList>
            <person name="Marietou A."/>
            <person name="Lund M.B."/>
            <person name="Marshall I.P.G."/>
            <person name="Schreiber L."/>
            <person name="Jorgensen B."/>
        </authorList>
    </citation>
    <scope>NUCLEOTIDE SEQUENCE [LARGE SCALE GENOMIC DNA]</scope>
    <source>
        <strain evidence="1 4">AcRS1</strain>
    </source>
</reference>